<keyword evidence="3" id="KW-1185">Reference proteome</keyword>
<evidence type="ECO:0000259" key="1">
    <source>
        <dbReference type="PROSITE" id="PS01124"/>
    </source>
</evidence>
<dbReference type="InterPro" id="IPR053142">
    <property type="entry name" value="PchR_regulatory_protein"/>
</dbReference>
<dbReference type="GO" id="GO:0043565">
    <property type="term" value="F:sequence-specific DNA binding"/>
    <property type="evidence" value="ECO:0007669"/>
    <property type="project" value="InterPro"/>
</dbReference>
<dbReference type="EMBL" id="CP048113">
    <property type="protein sequence ID" value="QHS61076.1"/>
    <property type="molecule type" value="Genomic_DNA"/>
</dbReference>
<gene>
    <name evidence="2" type="ORF">GWR21_16155</name>
</gene>
<dbReference type="PANTHER" id="PTHR47893">
    <property type="entry name" value="REGULATORY PROTEIN PCHR"/>
    <property type="match status" value="1"/>
</dbReference>
<dbReference type="AlphaFoldDB" id="A0A6B9ZG90"/>
<evidence type="ECO:0000313" key="2">
    <source>
        <dbReference type="EMBL" id="QHS61076.1"/>
    </source>
</evidence>
<evidence type="ECO:0000313" key="3">
    <source>
        <dbReference type="Proteomes" id="UP000476411"/>
    </source>
</evidence>
<dbReference type="GO" id="GO:0003700">
    <property type="term" value="F:DNA-binding transcription factor activity"/>
    <property type="evidence" value="ECO:0007669"/>
    <property type="project" value="InterPro"/>
</dbReference>
<organism evidence="2 3">
    <name type="scientific">Chitinophaga agri</name>
    <dbReference type="NCBI Taxonomy" id="2703787"/>
    <lineage>
        <taxon>Bacteria</taxon>
        <taxon>Pseudomonadati</taxon>
        <taxon>Bacteroidota</taxon>
        <taxon>Chitinophagia</taxon>
        <taxon>Chitinophagales</taxon>
        <taxon>Chitinophagaceae</taxon>
        <taxon>Chitinophaga</taxon>
    </lineage>
</organism>
<dbReference type="Proteomes" id="UP000476411">
    <property type="component" value="Chromosome"/>
</dbReference>
<accession>A0A6B9ZG90</accession>
<protein>
    <submittedName>
        <fullName evidence="2">Helix-turn-helix transcriptional regulator</fullName>
    </submittedName>
</protein>
<reference evidence="2 3" key="1">
    <citation type="submission" date="2020-01" db="EMBL/GenBank/DDBJ databases">
        <title>Complete genome sequence of Chitinophaga sp. H33E-04 isolated from quinoa roots.</title>
        <authorList>
            <person name="Weon H.-Y."/>
            <person name="Lee S.A."/>
        </authorList>
    </citation>
    <scope>NUCLEOTIDE SEQUENCE [LARGE SCALE GENOMIC DNA]</scope>
    <source>
        <strain evidence="2 3">H33E-04</strain>
    </source>
</reference>
<name>A0A6B9ZG90_9BACT</name>
<dbReference type="InterPro" id="IPR018060">
    <property type="entry name" value="HTH_AraC"/>
</dbReference>
<dbReference type="PANTHER" id="PTHR47893:SF1">
    <property type="entry name" value="REGULATORY PROTEIN PCHR"/>
    <property type="match status" value="1"/>
</dbReference>
<dbReference type="Gene3D" id="1.10.10.60">
    <property type="entry name" value="Homeodomain-like"/>
    <property type="match status" value="1"/>
</dbReference>
<dbReference type="KEGG" id="chih:GWR21_16155"/>
<feature type="domain" description="HTH araC/xylS-type" evidence="1">
    <location>
        <begin position="235"/>
        <end position="323"/>
    </location>
</feature>
<sequence length="330" mass="38771">MRSILFKANKLLLIEKNRQSYIPASSLPVEYHKLIIPYAGLYFREDGECEILSQHINVGPFSLWLHDIFSKERIVLLPYTPYHLWTLHFMYEDTLEVENPGRASFRLEERECNLFNLYPGLHRIPMEDNTKVLSVHFNIRPEFLPKLAEKYPQLRDLLTRPMPAQTGPLNARPHNINPVCDFIIQKILTCQYTGRQAHTFLYSACLELLLNFAHQEKHADEPFLFSSLAYQDEYQQLFRYMVEHPHRPCSIAELSLLFNIPMAELEKGFLQHFSMTIQDCSHMLRMIVAYNALYTNNWSLEMIAETVGFSNTHLLVEAMEAYFECKVNFE</sequence>
<proteinExistence type="predicted"/>
<dbReference type="RefSeq" id="WP_162332754.1">
    <property type="nucleotide sequence ID" value="NZ_CP048113.1"/>
</dbReference>
<dbReference type="PROSITE" id="PS01124">
    <property type="entry name" value="HTH_ARAC_FAMILY_2"/>
    <property type="match status" value="1"/>
</dbReference>